<keyword evidence="7" id="KW-1185">Reference proteome</keyword>
<dbReference type="EMBL" id="JBBPCO010000006">
    <property type="protein sequence ID" value="MEK8089614.1"/>
    <property type="molecule type" value="Genomic_DNA"/>
</dbReference>
<dbReference type="Gene3D" id="3.50.50.100">
    <property type="match status" value="1"/>
</dbReference>
<keyword evidence="4" id="KW-0560">Oxidoreductase</keyword>
<dbReference type="Proteomes" id="UP001446205">
    <property type="component" value="Unassembled WGS sequence"/>
</dbReference>
<dbReference type="PANTHER" id="PTHR42913">
    <property type="entry name" value="APOPTOSIS-INDUCING FACTOR 1"/>
    <property type="match status" value="1"/>
</dbReference>
<keyword evidence="3" id="KW-0274">FAD</keyword>
<dbReference type="RefSeq" id="WP_341370668.1">
    <property type="nucleotide sequence ID" value="NZ_JBBPCO010000006.1"/>
</dbReference>
<evidence type="ECO:0000256" key="4">
    <source>
        <dbReference type="ARBA" id="ARBA00023002"/>
    </source>
</evidence>
<comment type="caution">
    <text evidence="6">The sequence shown here is derived from an EMBL/GenBank/DDBJ whole genome shotgun (WGS) entry which is preliminary data.</text>
</comment>
<dbReference type="Pfam" id="PF07992">
    <property type="entry name" value="Pyr_redox_2"/>
    <property type="match status" value="1"/>
</dbReference>
<dbReference type="PANTHER" id="PTHR42913:SF6">
    <property type="entry name" value="SULFIDE-QUINONE REDUCTASE"/>
    <property type="match status" value="1"/>
</dbReference>
<protein>
    <submittedName>
        <fullName evidence="6">FAD-dependent oxidoreductase</fullName>
    </submittedName>
</protein>
<accession>A0ABU9D7X2</accession>
<evidence type="ECO:0000256" key="1">
    <source>
        <dbReference type="ARBA" id="ARBA00001974"/>
    </source>
</evidence>
<gene>
    <name evidence="6" type="ORF">WOB96_07525</name>
</gene>
<evidence type="ECO:0000259" key="5">
    <source>
        <dbReference type="Pfam" id="PF07992"/>
    </source>
</evidence>
<evidence type="ECO:0000256" key="2">
    <source>
        <dbReference type="ARBA" id="ARBA00022630"/>
    </source>
</evidence>
<sequence>MAHIVIIGAGTGGLPLAYEMRAEFGRQHRVTVINAHSTFSFVPSNPWVGVGWRKREDISFEIAPRLARKDIHFIHDTVTEIAATENRLSLQSGKTVNYDYLVIATGPKLAFEEVPGLGPDGGHTQSICVTHHAEQAYAAYEEFCRNPGPVIVGAAPFASCFGPAYEHAFIMDKDMRSRRIRDRVPMTYVTSEPYIGHLGLGGVGDSKGLMESELRNRHINWITNARITKVEAGKMFVDELNPQGEIQKQHELPFAYSMILPAFKGVDPVAAVEGLCNPRGFVIVDKHQRSPKYPNIFSIGVCIAIPPVEATPVPTGAPKTGFMIESMGTAVVRNLKAELEGRPEKAEATWNAVCFADMGDTGAAFVALPQIPPRNVNWFRKGKWVHLAKIAFEKYFMRKMKSGVAEPFYERLAMGLIGVNRIKNKPLVDPEEASKV</sequence>
<feature type="domain" description="FAD/NAD(P)-binding" evidence="5">
    <location>
        <begin position="3"/>
        <end position="303"/>
    </location>
</feature>
<organism evidence="6 7">
    <name type="scientific">Thermithiobacillus plumbiphilus</name>
    <dbReference type="NCBI Taxonomy" id="1729899"/>
    <lineage>
        <taxon>Bacteria</taxon>
        <taxon>Pseudomonadati</taxon>
        <taxon>Pseudomonadota</taxon>
        <taxon>Acidithiobacillia</taxon>
        <taxon>Acidithiobacillales</taxon>
        <taxon>Thermithiobacillaceae</taxon>
        <taxon>Thermithiobacillus</taxon>
    </lineage>
</organism>
<comment type="cofactor">
    <cofactor evidence="1">
        <name>FAD</name>
        <dbReference type="ChEBI" id="CHEBI:57692"/>
    </cofactor>
</comment>
<dbReference type="SUPFAM" id="SSF51905">
    <property type="entry name" value="FAD/NAD(P)-binding domain"/>
    <property type="match status" value="1"/>
</dbReference>
<dbReference type="InterPro" id="IPR023753">
    <property type="entry name" value="FAD/NAD-binding_dom"/>
</dbReference>
<evidence type="ECO:0000256" key="3">
    <source>
        <dbReference type="ARBA" id="ARBA00022827"/>
    </source>
</evidence>
<evidence type="ECO:0000313" key="6">
    <source>
        <dbReference type="EMBL" id="MEK8089614.1"/>
    </source>
</evidence>
<reference evidence="6 7" key="1">
    <citation type="submission" date="2024-04" db="EMBL/GenBank/DDBJ databases">
        <authorList>
            <person name="Abashina T."/>
            <person name="Shaikin A."/>
        </authorList>
    </citation>
    <scope>NUCLEOTIDE SEQUENCE [LARGE SCALE GENOMIC DNA]</scope>
    <source>
        <strain evidence="6 7">AAFK</strain>
    </source>
</reference>
<name>A0ABU9D7X2_9PROT</name>
<keyword evidence="2" id="KW-0285">Flavoprotein</keyword>
<evidence type="ECO:0000313" key="7">
    <source>
        <dbReference type="Proteomes" id="UP001446205"/>
    </source>
</evidence>
<dbReference type="InterPro" id="IPR036188">
    <property type="entry name" value="FAD/NAD-bd_sf"/>
</dbReference>
<dbReference type="InterPro" id="IPR051169">
    <property type="entry name" value="NADH-Q_oxidoreductase"/>
</dbReference>
<proteinExistence type="predicted"/>